<reference evidence="2 3" key="1">
    <citation type="submission" date="2023-10" db="EMBL/GenBank/DDBJ databases">
        <title>Sphingomonas sp. HF-S4 16S ribosomal RNA gene Genome sequencing and assembly.</title>
        <authorList>
            <person name="Lee H."/>
        </authorList>
    </citation>
    <scope>NUCLEOTIDE SEQUENCE [LARGE SCALE GENOMIC DNA]</scope>
    <source>
        <strain evidence="2 3">HF-S4</strain>
    </source>
</reference>
<evidence type="ECO:0000313" key="3">
    <source>
        <dbReference type="Proteomes" id="UP001273531"/>
    </source>
</evidence>
<evidence type="ECO:0000313" key="2">
    <source>
        <dbReference type="EMBL" id="MDV3458168.1"/>
    </source>
</evidence>
<protein>
    <submittedName>
        <fullName evidence="2">tRNA (Adenosine(37)-N6)-threonylcarbamoyltransferase complex dimerization subunit type 1 TsaB</fullName>
        <ecNumber evidence="2">2.3.1.234</ecNumber>
    </submittedName>
</protein>
<organism evidence="2 3">
    <name type="scientific">Sphingomonas agrestis</name>
    <dbReference type="NCBI Taxonomy" id="3080540"/>
    <lineage>
        <taxon>Bacteria</taxon>
        <taxon>Pseudomonadati</taxon>
        <taxon>Pseudomonadota</taxon>
        <taxon>Alphaproteobacteria</taxon>
        <taxon>Sphingomonadales</taxon>
        <taxon>Sphingomonadaceae</taxon>
        <taxon>Sphingomonas</taxon>
    </lineage>
</organism>
<dbReference type="NCBIfam" id="TIGR03725">
    <property type="entry name" value="T6A_YeaZ"/>
    <property type="match status" value="1"/>
</dbReference>
<feature type="domain" description="Gcp-like" evidence="1">
    <location>
        <begin position="31"/>
        <end position="122"/>
    </location>
</feature>
<dbReference type="EMBL" id="JAWJEJ010000001">
    <property type="protein sequence ID" value="MDV3458168.1"/>
    <property type="molecule type" value="Genomic_DNA"/>
</dbReference>
<sequence length="210" mass="21209">MITLVIETATAACSVALLQGGDVIGHAHDVVGRGHAERLVPMIASLPGEGRAPRILVDVGPGSFTGVRVGLAAALGLGIGWQADVAGYSSLALLAAAGFAAHPEWPVVAVILEGGHGEVFMQSFTASPLTPEGPLQSLTPAAALAALGRRPGIGRGVRHLAALDPAATLIDTLPDAADARLLPLELTALPARPIYGRAPDAKTLAERGLA</sequence>
<dbReference type="SUPFAM" id="SSF53067">
    <property type="entry name" value="Actin-like ATPase domain"/>
    <property type="match status" value="1"/>
</dbReference>
<keyword evidence="2" id="KW-0012">Acyltransferase</keyword>
<dbReference type="GO" id="GO:0061711">
    <property type="term" value="F:tRNA N(6)-L-threonylcarbamoyladenine synthase activity"/>
    <property type="evidence" value="ECO:0007669"/>
    <property type="project" value="UniProtKB-EC"/>
</dbReference>
<comment type="caution">
    <text evidence="2">The sequence shown here is derived from an EMBL/GenBank/DDBJ whole genome shotgun (WGS) entry which is preliminary data.</text>
</comment>
<keyword evidence="3" id="KW-1185">Reference proteome</keyword>
<dbReference type="Proteomes" id="UP001273531">
    <property type="component" value="Unassembled WGS sequence"/>
</dbReference>
<proteinExistence type="predicted"/>
<dbReference type="Gene3D" id="3.30.420.40">
    <property type="match status" value="1"/>
</dbReference>
<gene>
    <name evidence="2" type="primary">tsaB</name>
    <name evidence="2" type="ORF">RZN05_14315</name>
</gene>
<dbReference type="RefSeq" id="WP_317227276.1">
    <property type="nucleotide sequence ID" value="NZ_JAWJEJ010000001.1"/>
</dbReference>
<name>A0ABU3YAH8_9SPHN</name>
<dbReference type="EC" id="2.3.1.234" evidence="2"/>
<evidence type="ECO:0000259" key="1">
    <source>
        <dbReference type="Pfam" id="PF00814"/>
    </source>
</evidence>
<keyword evidence="2" id="KW-0808">Transferase</keyword>
<dbReference type="InterPro" id="IPR000905">
    <property type="entry name" value="Gcp-like_dom"/>
</dbReference>
<accession>A0ABU3YAH8</accession>
<dbReference type="InterPro" id="IPR043129">
    <property type="entry name" value="ATPase_NBD"/>
</dbReference>
<dbReference type="InterPro" id="IPR022496">
    <property type="entry name" value="T6A_TsaB"/>
</dbReference>
<dbReference type="Pfam" id="PF00814">
    <property type="entry name" value="TsaD"/>
    <property type="match status" value="1"/>
</dbReference>